<dbReference type="EMBL" id="FO082271">
    <property type="protein sequence ID" value="CCO17513.1"/>
    <property type="molecule type" value="Genomic_DNA"/>
</dbReference>
<evidence type="ECO:0000313" key="4">
    <source>
        <dbReference type="Proteomes" id="UP000198341"/>
    </source>
</evidence>
<evidence type="ECO:0000256" key="1">
    <source>
        <dbReference type="ARBA" id="ARBA00005564"/>
    </source>
</evidence>
<dbReference type="InterPro" id="IPR050282">
    <property type="entry name" value="Cycloisomerase_2"/>
</dbReference>
<reference evidence="3 4" key="1">
    <citation type="submission" date="2011-10" db="EMBL/GenBank/DDBJ databases">
        <authorList>
            <person name="Genoscope - CEA"/>
        </authorList>
    </citation>
    <scope>NUCLEOTIDE SEQUENCE [LARGE SCALE GENOMIC DNA]</scope>
    <source>
        <strain evidence="3 4">RCC 1105</strain>
    </source>
</reference>
<dbReference type="GO" id="GO:0017057">
    <property type="term" value="F:6-phosphogluconolactonase activity"/>
    <property type="evidence" value="ECO:0007669"/>
    <property type="project" value="TreeGrafter"/>
</dbReference>
<dbReference type="InterPro" id="IPR019405">
    <property type="entry name" value="Lactonase_7-beta_prop"/>
</dbReference>
<feature type="compositionally biased region" description="Basic and acidic residues" evidence="2">
    <location>
        <begin position="17"/>
        <end position="28"/>
    </location>
</feature>
<dbReference type="eggNOG" id="ENOG502RV0J">
    <property type="taxonomic scope" value="Eukaryota"/>
</dbReference>
<dbReference type="STRING" id="41875.K8F7F2"/>
<feature type="compositionally biased region" description="Basic and acidic residues" evidence="2">
    <location>
        <begin position="72"/>
        <end position="88"/>
    </location>
</feature>
<dbReference type="InterPro" id="IPR015943">
    <property type="entry name" value="WD40/YVTN_repeat-like_dom_sf"/>
</dbReference>
<dbReference type="PANTHER" id="PTHR30344:SF1">
    <property type="entry name" value="6-PHOSPHOGLUCONOLACTONASE"/>
    <property type="match status" value="1"/>
</dbReference>
<name>K8F7F2_9CHLO</name>
<dbReference type="Gene3D" id="2.130.10.10">
    <property type="entry name" value="YVTN repeat-like/Quinoprotein amine dehydrogenase"/>
    <property type="match status" value="1"/>
</dbReference>
<organism evidence="3 4">
    <name type="scientific">Bathycoccus prasinos</name>
    <dbReference type="NCBI Taxonomy" id="41875"/>
    <lineage>
        <taxon>Eukaryota</taxon>
        <taxon>Viridiplantae</taxon>
        <taxon>Chlorophyta</taxon>
        <taxon>Mamiellophyceae</taxon>
        <taxon>Mamiellales</taxon>
        <taxon>Bathycoccaceae</taxon>
        <taxon>Bathycoccus</taxon>
    </lineage>
</organism>
<feature type="region of interest" description="Disordered" evidence="2">
    <location>
        <begin position="54"/>
        <end position="90"/>
    </location>
</feature>
<dbReference type="RefSeq" id="XP_007511392.1">
    <property type="nucleotide sequence ID" value="XM_007511330.1"/>
</dbReference>
<gene>
    <name evidence="3" type="ORF">Bathy08g02460</name>
</gene>
<protein>
    <submittedName>
        <fullName evidence="3">6-phosphogluconolactonase</fullName>
    </submittedName>
</protein>
<dbReference type="Proteomes" id="UP000198341">
    <property type="component" value="Chromosome 8"/>
</dbReference>
<sequence length="502" mass="56052">MGAGGQLNALGLSSNHQKGERNNSFERINESHADDTVFIVGGYTRCELLAHTPKDESKIGDDDDEENASFSVEERKASKKEENEEMKSKAGVHVLSLDGRTGQLEMVTTNDIGPNVAFVTRHPTKPDVIYASTERIDVEGEVVTMRLTRDLRLKEIARCSAGGKSTCYLNFNKSNRYMMSVNYWDAKLALIHLDDLGRPETPNTVFMQPGAKYVDDKKPTREEHWEFRQRWPHSHCIVTEPYHNMLHFVVDLGLDRIFVYRVGEPSTMVTAPEFVCKASVKLQPGKGPRHLVFHQTLKTAYLVNELDSTVSVFNVNVNDEWMEQLPLANEQPTMKTFDDEKDTKEESDETAALNVFQCISTLPEGSREQKVFTDRGVWKAASHASEIRVHPSGKFLYVGNRGHDSIACFKIDAEDGSLEFIAAVPSGGKCPRNFHFSANGGFVCVGNQNSSNVASFAVCPESGMLELVHVRHSVCLPNYVYPIPKSTLDLVTSSDDDEDVVL</sequence>
<dbReference type="SUPFAM" id="SSF51004">
    <property type="entry name" value="C-terminal (heme d1) domain of cytochrome cd1-nitrite reductase"/>
    <property type="match status" value="1"/>
</dbReference>
<evidence type="ECO:0000313" key="3">
    <source>
        <dbReference type="EMBL" id="CCO17513.1"/>
    </source>
</evidence>
<dbReference type="InterPro" id="IPR011048">
    <property type="entry name" value="Haem_d1_sf"/>
</dbReference>
<comment type="similarity">
    <text evidence="1">Belongs to the cycloisomerase 2 family.</text>
</comment>
<dbReference type="PANTHER" id="PTHR30344">
    <property type="entry name" value="6-PHOSPHOGLUCONOLACTONASE-RELATED"/>
    <property type="match status" value="1"/>
</dbReference>
<keyword evidence="4" id="KW-1185">Reference proteome</keyword>
<evidence type="ECO:0000256" key="2">
    <source>
        <dbReference type="SAM" id="MobiDB-lite"/>
    </source>
</evidence>
<dbReference type="KEGG" id="bpg:Bathy08g02460"/>
<dbReference type="Pfam" id="PF10282">
    <property type="entry name" value="Lactonase"/>
    <property type="match status" value="1"/>
</dbReference>
<feature type="region of interest" description="Disordered" evidence="2">
    <location>
        <begin position="1"/>
        <end position="28"/>
    </location>
</feature>
<accession>K8F7F2</accession>
<proteinExistence type="inferred from homology"/>
<dbReference type="OrthoDB" id="525079at2759"/>
<dbReference type="AlphaFoldDB" id="K8F7F2"/>
<dbReference type="GeneID" id="19014225"/>